<feature type="coiled-coil region" evidence="1">
    <location>
        <begin position="7"/>
        <end position="61"/>
    </location>
</feature>
<dbReference type="STRING" id="765952.PUV_16810"/>
<dbReference type="HOGENOM" id="CLU_1794640_0_0_0"/>
<dbReference type="AlphaFoldDB" id="F8L0A1"/>
<sequence>MKKEDPLDKMLSQFTQLLELIEETKNKKVVDDLPPDLEDRLKRLEVGINLLKKINEQAMRESGITEETLLEMQNNPPPRHSKEGITLERAKKLRGVVQEIEQSYKIAYQIAKRREEIYGRKKGAKNIAKNRQKKFKRLGGDKDWVPL</sequence>
<dbReference type="RefSeq" id="WP_006341021.1">
    <property type="nucleotide sequence ID" value="NC_015702.1"/>
</dbReference>
<proteinExistence type="predicted"/>
<accession>F8L0A1</accession>
<evidence type="ECO:0000313" key="2">
    <source>
        <dbReference type="EMBL" id="CCB86631.1"/>
    </source>
</evidence>
<keyword evidence="1" id="KW-0175">Coiled coil</keyword>
<reference key="1">
    <citation type="journal article" date="2011" name="Mol. Biol. Evol.">
        <title>Unity in variety -- the pan-genome of the Chlamydiae.</title>
        <authorList>
            <person name="Collingro A."/>
            <person name="Tischler P."/>
            <person name="Weinmaier T."/>
            <person name="Penz T."/>
            <person name="Heinz E."/>
            <person name="Brunham R.C."/>
            <person name="Read T.D."/>
            <person name="Bavoil P.M."/>
            <person name="Sachse K."/>
            <person name="Kahane S."/>
            <person name="Friedman M.G."/>
            <person name="Rattei T."/>
            <person name="Myers G.S.A."/>
            <person name="Horn M."/>
        </authorList>
    </citation>
    <scope>NUCLEOTIDE SEQUENCE</scope>
    <source>
        <strain>UV7</strain>
    </source>
</reference>
<evidence type="ECO:0000313" key="3">
    <source>
        <dbReference type="Proteomes" id="UP000000495"/>
    </source>
</evidence>
<dbReference type="Proteomes" id="UP000000495">
    <property type="component" value="Chromosome"/>
</dbReference>
<protein>
    <submittedName>
        <fullName evidence="2">Uncharacterized protein</fullName>
    </submittedName>
</protein>
<gene>
    <name evidence="2" type="ordered locus">PUV_16810</name>
</gene>
<reference evidence="2 3" key="2">
    <citation type="journal article" date="2011" name="Mol. Biol. Evol.">
        <title>Unity in variety--the pan-genome of the Chlamydiae.</title>
        <authorList>
            <person name="Collingro A."/>
            <person name="Tischler P."/>
            <person name="Weinmaier T."/>
            <person name="Penz T."/>
            <person name="Heinz E."/>
            <person name="Brunham R.C."/>
            <person name="Read T.D."/>
            <person name="Bavoil P.M."/>
            <person name="Sachse K."/>
            <person name="Kahane S."/>
            <person name="Friedman M.G."/>
            <person name="Rattei T."/>
            <person name="Myers G.S."/>
            <person name="Horn M."/>
        </authorList>
    </citation>
    <scope>NUCLEOTIDE SEQUENCE [LARGE SCALE GENOMIC DNA]</scope>
    <source>
        <strain evidence="3">UV7</strain>
    </source>
</reference>
<dbReference type="EMBL" id="FR872580">
    <property type="protein sequence ID" value="CCB86631.1"/>
    <property type="molecule type" value="Genomic_DNA"/>
</dbReference>
<dbReference type="KEGG" id="puv:PUV_16810"/>
<keyword evidence="3" id="KW-1185">Reference proteome</keyword>
<dbReference type="eggNOG" id="ENOG502ZR2G">
    <property type="taxonomic scope" value="Bacteria"/>
</dbReference>
<evidence type="ECO:0000256" key="1">
    <source>
        <dbReference type="SAM" id="Coils"/>
    </source>
</evidence>
<organism evidence="2 3">
    <name type="scientific">Parachlamydia acanthamoebae (strain UV7)</name>
    <dbReference type="NCBI Taxonomy" id="765952"/>
    <lineage>
        <taxon>Bacteria</taxon>
        <taxon>Pseudomonadati</taxon>
        <taxon>Chlamydiota</taxon>
        <taxon>Chlamydiia</taxon>
        <taxon>Parachlamydiales</taxon>
        <taxon>Parachlamydiaceae</taxon>
        <taxon>Parachlamydia</taxon>
    </lineage>
</organism>
<name>F8L0A1_PARAV</name>